<sequence length="149" mass="16528">MASTSTPTQGFPGVPFERVVGETWKVNPMPNPIVSEWKLDLSQSDVTKLLKGFQPLSMEDRWMSRAEGPDADGIFLVSLYRSWTANQQFQIKGRISSQQGADSKGSGYRAQIEELTWDNGQATSTEAAAKDMAISVMRWILGCDLEHLS</sequence>
<organism evidence="1 2">
    <name type="scientific">Verticillium longisporum</name>
    <name type="common">Verticillium dahliae var. longisporum</name>
    <dbReference type="NCBI Taxonomy" id="100787"/>
    <lineage>
        <taxon>Eukaryota</taxon>
        <taxon>Fungi</taxon>
        <taxon>Dikarya</taxon>
        <taxon>Ascomycota</taxon>
        <taxon>Pezizomycotina</taxon>
        <taxon>Sordariomycetes</taxon>
        <taxon>Hypocreomycetidae</taxon>
        <taxon>Glomerellales</taxon>
        <taxon>Plectosphaerellaceae</taxon>
        <taxon>Verticillium</taxon>
    </lineage>
</organism>
<accession>A0A0G4LRZ9</accession>
<dbReference type="Proteomes" id="UP000044602">
    <property type="component" value="Unassembled WGS sequence"/>
</dbReference>
<protein>
    <submittedName>
        <fullName evidence="1">Uncharacterized protein</fullName>
    </submittedName>
</protein>
<dbReference type="AlphaFoldDB" id="A0A0G4LRZ9"/>
<evidence type="ECO:0000313" key="1">
    <source>
        <dbReference type="EMBL" id="CRK24782.1"/>
    </source>
</evidence>
<dbReference type="STRING" id="100787.A0A0G4LRZ9"/>
<proteinExistence type="predicted"/>
<gene>
    <name evidence="1" type="ORF">BN1708_003900</name>
</gene>
<reference evidence="1 2" key="1">
    <citation type="submission" date="2015-05" db="EMBL/GenBank/DDBJ databases">
        <authorList>
            <person name="Wang D.B."/>
            <person name="Wang M."/>
        </authorList>
    </citation>
    <scope>NUCLEOTIDE SEQUENCE [LARGE SCALE GENOMIC DNA]</scope>
    <source>
        <strain evidence="1">VL1</strain>
    </source>
</reference>
<name>A0A0G4LRZ9_VERLO</name>
<dbReference type="EMBL" id="CVQH01017779">
    <property type="protein sequence ID" value="CRK24782.1"/>
    <property type="molecule type" value="Genomic_DNA"/>
</dbReference>
<evidence type="ECO:0000313" key="2">
    <source>
        <dbReference type="Proteomes" id="UP000044602"/>
    </source>
</evidence>
<keyword evidence="2" id="KW-1185">Reference proteome</keyword>